<evidence type="ECO:0000256" key="3">
    <source>
        <dbReference type="ARBA" id="ARBA00022448"/>
    </source>
</evidence>
<evidence type="ECO:0000313" key="10">
    <source>
        <dbReference type="EMBL" id="KGM94596.1"/>
    </source>
</evidence>
<evidence type="ECO:0000259" key="8">
    <source>
        <dbReference type="Pfam" id="PF01545"/>
    </source>
</evidence>
<dbReference type="PANTHER" id="PTHR43840:SF15">
    <property type="entry name" value="MITOCHONDRIAL METAL TRANSPORTER 1-RELATED"/>
    <property type="match status" value="1"/>
</dbReference>
<evidence type="ECO:0000256" key="6">
    <source>
        <dbReference type="ARBA" id="ARBA00023136"/>
    </source>
</evidence>
<comment type="similarity">
    <text evidence="2">Belongs to the cation diffusion facilitator (CDF) transporter (TC 2.A.4) family.</text>
</comment>
<evidence type="ECO:0000256" key="7">
    <source>
        <dbReference type="SAM" id="Phobius"/>
    </source>
</evidence>
<organism evidence="10 11">
    <name type="scientific">Clostridium novyi A str. 4552</name>
    <dbReference type="NCBI Taxonomy" id="1444289"/>
    <lineage>
        <taxon>Bacteria</taxon>
        <taxon>Bacillati</taxon>
        <taxon>Bacillota</taxon>
        <taxon>Clostridia</taxon>
        <taxon>Eubacteriales</taxon>
        <taxon>Clostridiaceae</taxon>
        <taxon>Clostridium</taxon>
    </lineage>
</organism>
<dbReference type="Proteomes" id="UP000030012">
    <property type="component" value="Unassembled WGS sequence"/>
</dbReference>
<dbReference type="GO" id="GO:0016020">
    <property type="term" value="C:membrane"/>
    <property type="evidence" value="ECO:0007669"/>
    <property type="project" value="UniProtKB-SubCell"/>
</dbReference>
<accession>A0A0A0I2Q0</accession>
<dbReference type="InterPro" id="IPR027470">
    <property type="entry name" value="Cation_efflux_CTD"/>
</dbReference>
<dbReference type="Gene3D" id="3.30.70.1350">
    <property type="entry name" value="Cation efflux protein, cytoplasmic domain"/>
    <property type="match status" value="1"/>
</dbReference>
<evidence type="ECO:0000313" key="11">
    <source>
        <dbReference type="Proteomes" id="UP000030012"/>
    </source>
</evidence>
<evidence type="ECO:0000256" key="1">
    <source>
        <dbReference type="ARBA" id="ARBA00004141"/>
    </source>
</evidence>
<dbReference type="SUPFAM" id="SSF161111">
    <property type="entry name" value="Cation efflux protein transmembrane domain-like"/>
    <property type="match status" value="1"/>
</dbReference>
<reference evidence="10 11" key="1">
    <citation type="submission" date="2014-01" db="EMBL/GenBank/DDBJ databases">
        <title>Plasmidome dynamics in the species complex Clostridium novyi sensu lato converts strains of independent lineages into distinctly different pathogens.</title>
        <authorList>
            <person name="Skarin H."/>
            <person name="Segerman B."/>
        </authorList>
    </citation>
    <scope>NUCLEOTIDE SEQUENCE [LARGE SCALE GENOMIC DNA]</scope>
    <source>
        <strain evidence="10 11">4552</strain>
    </source>
</reference>
<dbReference type="Pfam" id="PF01545">
    <property type="entry name" value="Cation_efflux"/>
    <property type="match status" value="1"/>
</dbReference>
<feature type="transmembrane region" description="Helical" evidence="7">
    <location>
        <begin position="115"/>
        <end position="136"/>
    </location>
</feature>
<name>A0A0A0I2Q0_CLONO</name>
<proteinExistence type="inferred from homology"/>
<dbReference type="InterPro" id="IPR050291">
    <property type="entry name" value="CDF_Transporter"/>
</dbReference>
<keyword evidence="3" id="KW-0813">Transport</keyword>
<dbReference type="AlphaFoldDB" id="A0A0A0I2Q0"/>
<evidence type="ECO:0000256" key="2">
    <source>
        <dbReference type="ARBA" id="ARBA00008114"/>
    </source>
</evidence>
<dbReference type="InterPro" id="IPR058533">
    <property type="entry name" value="Cation_efflux_TM"/>
</dbReference>
<dbReference type="OrthoDB" id="9806522at2"/>
<dbReference type="PANTHER" id="PTHR43840">
    <property type="entry name" value="MITOCHONDRIAL METAL TRANSPORTER 1-RELATED"/>
    <property type="match status" value="1"/>
</dbReference>
<dbReference type="InterPro" id="IPR002524">
    <property type="entry name" value="Cation_efflux"/>
</dbReference>
<keyword evidence="5 7" id="KW-1133">Transmembrane helix</keyword>
<evidence type="ECO:0000256" key="5">
    <source>
        <dbReference type="ARBA" id="ARBA00022989"/>
    </source>
</evidence>
<dbReference type="Pfam" id="PF16916">
    <property type="entry name" value="ZT_dimer"/>
    <property type="match status" value="1"/>
</dbReference>
<dbReference type="NCBIfam" id="TIGR01297">
    <property type="entry name" value="CDF"/>
    <property type="match status" value="1"/>
</dbReference>
<dbReference type="SUPFAM" id="SSF160240">
    <property type="entry name" value="Cation efflux protein cytoplasmic domain-like"/>
    <property type="match status" value="1"/>
</dbReference>
<sequence length="289" mass="31714">MNSEERYKVGNKISKITILLNLMLAIGKTIVGVIGKSNAMISDGIHSASDVLSTICVMVGLKLAKKPEDKRHPYGHEKFEPIVAKLLALILGITSIGIGYKAIKDIMVGTYSTPSIIAVYAAIISILIKEWMYWYTVRGAKRIQSSALMADAWHHRSDALSSVGSLIGILGARFGYLILDPIASIVICVVIMKVSVDIYIDATNQLMDCSADNETVNKILKSILNVEGVIKIDVLKTRVHASRMYVDVEISVDKNLSVSEAHDIAEKVHDKVEITTDRVKHCMVHVNPC</sequence>
<dbReference type="InterPro" id="IPR036837">
    <property type="entry name" value="Cation_efflux_CTD_sf"/>
</dbReference>
<dbReference type="EMBL" id="JENJ01000067">
    <property type="protein sequence ID" value="KGM94596.1"/>
    <property type="molecule type" value="Genomic_DNA"/>
</dbReference>
<keyword evidence="6 7" id="KW-0472">Membrane</keyword>
<gene>
    <name evidence="10" type="ORF">Z968_11415</name>
</gene>
<dbReference type="RefSeq" id="WP_039256130.1">
    <property type="nucleotide sequence ID" value="NZ_JENJ01000067.1"/>
</dbReference>
<dbReference type="GO" id="GO:0008324">
    <property type="term" value="F:monoatomic cation transmembrane transporter activity"/>
    <property type="evidence" value="ECO:0007669"/>
    <property type="project" value="InterPro"/>
</dbReference>
<feature type="domain" description="Cation efflux protein transmembrane" evidence="8">
    <location>
        <begin position="15"/>
        <end position="207"/>
    </location>
</feature>
<dbReference type="InterPro" id="IPR027469">
    <property type="entry name" value="Cation_efflux_TMD_sf"/>
</dbReference>
<dbReference type="Gene3D" id="1.20.1510.10">
    <property type="entry name" value="Cation efflux protein transmembrane domain"/>
    <property type="match status" value="1"/>
</dbReference>
<dbReference type="FunFam" id="1.20.1510.10:FF:000006">
    <property type="entry name" value="Divalent cation efflux transporter"/>
    <property type="match status" value="1"/>
</dbReference>
<evidence type="ECO:0000256" key="4">
    <source>
        <dbReference type="ARBA" id="ARBA00022692"/>
    </source>
</evidence>
<comment type="caution">
    <text evidence="10">The sequence shown here is derived from an EMBL/GenBank/DDBJ whole genome shotgun (WGS) entry which is preliminary data.</text>
</comment>
<feature type="transmembrane region" description="Helical" evidence="7">
    <location>
        <begin position="82"/>
        <end position="103"/>
    </location>
</feature>
<evidence type="ECO:0000259" key="9">
    <source>
        <dbReference type="Pfam" id="PF16916"/>
    </source>
</evidence>
<feature type="domain" description="Cation efflux protein cytoplasmic" evidence="9">
    <location>
        <begin position="212"/>
        <end position="289"/>
    </location>
</feature>
<comment type="subcellular location">
    <subcellularLocation>
        <location evidence="1">Membrane</location>
        <topology evidence="1">Multi-pass membrane protein</topology>
    </subcellularLocation>
</comment>
<protein>
    <submittedName>
        <fullName evidence="10">Cation diffusion facilitator family transporter</fullName>
    </submittedName>
</protein>
<feature type="transmembrane region" description="Helical" evidence="7">
    <location>
        <begin position="16"/>
        <end position="34"/>
    </location>
</feature>
<keyword evidence="4 7" id="KW-0812">Transmembrane</keyword>